<dbReference type="InterPro" id="IPR006764">
    <property type="entry name" value="SAM_dep_MeTrfase_SAV2177_type"/>
</dbReference>
<dbReference type="InterPro" id="IPR029063">
    <property type="entry name" value="SAM-dependent_MTases_sf"/>
</dbReference>
<dbReference type="EMBL" id="QVNQ01000004">
    <property type="protein sequence ID" value="RFS84547.1"/>
    <property type="molecule type" value="Genomic_DNA"/>
</dbReference>
<evidence type="ECO:0000313" key="3">
    <source>
        <dbReference type="Proteomes" id="UP000262882"/>
    </source>
</evidence>
<organism evidence="2 3">
    <name type="scientific">Actinomadura spongiicola</name>
    <dbReference type="NCBI Taxonomy" id="2303421"/>
    <lineage>
        <taxon>Bacteria</taxon>
        <taxon>Bacillati</taxon>
        <taxon>Actinomycetota</taxon>
        <taxon>Actinomycetes</taxon>
        <taxon>Streptosporangiales</taxon>
        <taxon>Thermomonosporaceae</taxon>
        <taxon>Actinomadura</taxon>
    </lineage>
</organism>
<evidence type="ECO:0000313" key="2">
    <source>
        <dbReference type="EMBL" id="RFS84547.1"/>
    </source>
</evidence>
<keyword evidence="2" id="KW-0489">Methyltransferase</keyword>
<accession>A0A372GGP8</accession>
<dbReference type="Proteomes" id="UP000262882">
    <property type="component" value="Unassembled WGS sequence"/>
</dbReference>
<feature type="compositionally biased region" description="Gly residues" evidence="1">
    <location>
        <begin position="1"/>
        <end position="10"/>
    </location>
</feature>
<protein>
    <submittedName>
        <fullName evidence="2">SAM-dependent methyltransferase</fullName>
    </submittedName>
</protein>
<comment type="caution">
    <text evidence="2">The sequence shown here is derived from an EMBL/GenBank/DDBJ whole genome shotgun (WGS) entry which is preliminary data.</text>
</comment>
<dbReference type="SUPFAM" id="SSF53335">
    <property type="entry name" value="S-adenosyl-L-methionine-dependent methyltransferases"/>
    <property type="match status" value="1"/>
</dbReference>
<dbReference type="Pfam" id="PF04672">
    <property type="entry name" value="Methyltransf_19"/>
    <property type="match status" value="1"/>
</dbReference>
<dbReference type="RefSeq" id="WP_117399888.1">
    <property type="nucleotide sequence ID" value="NZ_QVNQ01000004.1"/>
</dbReference>
<proteinExistence type="predicted"/>
<evidence type="ECO:0000256" key="1">
    <source>
        <dbReference type="SAM" id="MobiDB-lite"/>
    </source>
</evidence>
<dbReference type="Gene3D" id="3.40.50.150">
    <property type="entry name" value="Vaccinia Virus protein VP39"/>
    <property type="match status" value="1"/>
</dbReference>
<keyword evidence="3" id="KW-1185">Reference proteome</keyword>
<name>A0A372GGP8_9ACTN</name>
<gene>
    <name evidence="2" type="ORF">D0T12_13370</name>
</gene>
<reference evidence="2 3" key="1">
    <citation type="submission" date="2018-08" db="EMBL/GenBank/DDBJ databases">
        <title>Actinomadura spongicola sp. nov., isolated from marine sponge Leucetta chagosensis.</title>
        <authorList>
            <person name="Li L."/>
            <person name="Lin H.W."/>
        </authorList>
    </citation>
    <scope>NUCLEOTIDE SEQUENCE [LARGE SCALE GENOMIC DNA]</scope>
    <source>
        <strain evidence="2 3">LHW52907</strain>
    </source>
</reference>
<dbReference type="PIRSF" id="PIRSF017393">
    <property type="entry name" value="MTase_SAV2177"/>
    <property type="match status" value="1"/>
</dbReference>
<dbReference type="OrthoDB" id="3216820at2"/>
<feature type="region of interest" description="Disordered" evidence="1">
    <location>
        <begin position="1"/>
        <end position="21"/>
    </location>
</feature>
<keyword evidence="2" id="KW-0808">Transferase</keyword>
<dbReference type="GO" id="GO:0008168">
    <property type="term" value="F:methyltransferase activity"/>
    <property type="evidence" value="ECO:0007669"/>
    <property type="project" value="UniProtKB-KW"/>
</dbReference>
<dbReference type="GO" id="GO:0032259">
    <property type="term" value="P:methylation"/>
    <property type="evidence" value="ECO:0007669"/>
    <property type="project" value="UniProtKB-KW"/>
</dbReference>
<feature type="region of interest" description="Disordered" evidence="1">
    <location>
        <begin position="255"/>
        <end position="274"/>
    </location>
</feature>
<dbReference type="AlphaFoldDB" id="A0A372GGP8"/>
<sequence length="274" mass="29628">MGDPAAGGEGPPASQDPGTVPQSARIWNYWLGGKDNYPADRAAGDRFVAVYPQIVDIARQSRAFLSRAVRYLAAEAGIRQFLDIGTGLPTVDNTHEVAQRAAPDAHVVYVDNDPLVLTQARALLTSTPEGATSYIEADLRDPDRILDGAARTLDLDRPVALMLLNILGHVPRYDEARSIVARLVGALAPGSHLAVADSTDVLTGERFHAAIKMWNQASDTPYYLRTPEMIAGFFEGLEVLEPGVVPVTRWRAAPTTSEEPDEVDEFCAVGRKPS</sequence>